<keyword evidence="3" id="KW-1185">Reference proteome</keyword>
<proteinExistence type="predicted"/>
<name>A0A0D3KCF2_EMIH1</name>
<sequence length="186" mass="20839">MPFSMGRNLLCIFSKKHVDNPPELKSTKQRHNRMVMKTMQQLMTDGGKCIWVAPSGGRDRPSDDGKYEVAPFDSKSIEMFRLMSAKADRPTHFYPLSMFTYPICPPPTTVGGEIGEQRTVKYYPAALHFGEEVDVSRFSEGCVTDNFPAGCDANSSRDELREALAKHVHSIVSSNYQDLAAKLDMP</sequence>
<reference evidence="3" key="1">
    <citation type="journal article" date="2013" name="Nature">
        <title>Pan genome of the phytoplankton Emiliania underpins its global distribution.</title>
        <authorList>
            <person name="Read B.A."/>
            <person name="Kegel J."/>
            <person name="Klute M.J."/>
            <person name="Kuo A."/>
            <person name="Lefebvre S.C."/>
            <person name="Maumus F."/>
            <person name="Mayer C."/>
            <person name="Miller J."/>
            <person name="Monier A."/>
            <person name="Salamov A."/>
            <person name="Young J."/>
            <person name="Aguilar M."/>
            <person name="Claverie J.M."/>
            <person name="Frickenhaus S."/>
            <person name="Gonzalez K."/>
            <person name="Herman E.K."/>
            <person name="Lin Y.C."/>
            <person name="Napier J."/>
            <person name="Ogata H."/>
            <person name="Sarno A.F."/>
            <person name="Shmutz J."/>
            <person name="Schroeder D."/>
            <person name="de Vargas C."/>
            <person name="Verret F."/>
            <person name="von Dassow P."/>
            <person name="Valentin K."/>
            <person name="Van de Peer Y."/>
            <person name="Wheeler G."/>
            <person name="Dacks J.B."/>
            <person name="Delwiche C.F."/>
            <person name="Dyhrman S.T."/>
            <person name="Glockner G."/>
            <person name="John U."/>
            <person name="Richards T."/>
            <person name="Worden A.Z."/>
            <person name="Zhang X."/>
            <person name="Grigoriev I.V."/>
            <person name="Allen A.E."/>
            <person name="Bidle K."/>
            <person name="Borodovsky M."/>
            <person name="Bowler C."/>
            <person name="Brownlee C."/>
            <person name="Cock J.M."/>
            <person name="Elias M."/>
            <person name="Gladyshev V.N."/>
            <person name="Groth M."/>
            <person name="Guda C."/>
            <person name="Hadaegh A."/>
            <person name="Iglesias-Rodriguez M.D."/>
            <person name="Jenkins J."/>
            <person name="Jones B.M."/>
            <person name="Lawson T."/>
            <person name="Leese F."/>
            <person name="Lindquist E."/>
            <person name="Lobanov A."/>
            <person name="Lomsadze A."/>
            <person name="Malik S.B."/>
            <person name="Marsh M.E."/>
            <person name="Mackinder L."/>
            <person name="Mock T."/>
            <person name="Mueller-Roeber B."/>
            <person name="Pagarete A."/>
            <person name="Parker M."/>
            <person name="Probert I."/>
            <person name="Quesneville H."/>
            <person name="Raines C."/>
            <person name="Rensing S.A."/>
            <person name="Riano-Pachon D.M."/>
            <person name="Richier S."/>
            <person name="Rokitta S."/>
            <person name="Shiraiwa Y."/>
            <person name="Soanes D.M."/>
            <person name="van der Giezen M."/>
            <person name="Wahlund T.M."/>
            <person name="Williams B."/>
            <person name="Wilson W."/>
            <person name="Wolfe G."/>
            <person name="Wurch L.L."/>
        </authorList>
    </citation>
    <scope>NUCLEOTIDE SEQUENCE</scope>
</reference>
<dbReference type="EnsemblProtists" id="EOD34830">
    <property type="protein sequence ID" value="EOD34830"/>
    <property type="gene ID" value="EMIHUDRAFT_441121"/>
</dbReference>
<dbReference type="SUPFAM" id="SSF69593">
    <property type="entry name" value="Glycerol-3-phosphate (1)-acyltransferase"/>
    <property type="match status" value="1"/>
</dbReference>
<dbReference type="InterPro" id="IPR002123">
    <property type="entry name" value="Plipid/glycerol_acylTrfase"/>
</dbReference>
<dbReference type="RefSeq" id="XP_005785866.1">
    <property type="nucleotide sequence ID" value="XM_005785809.1"/>
</dbReference>
<dbReference type="Gene3D" id="3.40.1130.10">
    <property type="entry name" value="Glycerol-3-phosphate (1)-acyltransferase"/>
    <property type="match status" value="1"/>
</dbReference>
<accession>A0A0D3KCF2</accession>
<dbReference type="EnsemblProtists" id="EOD33437">
    <property type="protein sequence ID" value="EOD33437"/>
    <property type="gene ID" value="EMIHUDRAFT_455833"/>
</dbReference>
<dbReference type="STRING" id="2903.R1DEQ8"/>
<feature type="domain" description="Phospholipid/glycerol acyltransferase" evidence="1">
    <location>
        <begin position="6"/>
        <end position="97"/>
    </location>
</feature>
<evidence type="ECO:0000259" key="1">
    <source>
        <dbReference type="Pfam" id="PF01553"/>
    </source>
</evidence>
<organism evidence="2 3">
    <name type="scientific">Emiliania huxleyi (strain CCMP1516)</name>
    <dbReference type="NCBI Taxonomy" id="280463"/>
    <lineage>
        <taxon>Eukaryota</taxon>
        <taxon>Haptista</taxon>
        <taxon>Haptophyta</taxon>
        <taxon>Prymnesiophyceae</taxon>
        <taxon>Isochrysidales</taxon>
        <taxon>Noelaerhabdaceae</taxon>
        <taxon>Emiliania</taxon>
    </lineage>
</organism>
<dbReference type="KEGG" id="ehx:EMIHUDRAFT_455833"/>
<dbReference type="PANTHER" id="PTHR35695">
    <property type="entry name" value="GLYCEROL-3-PHOSPHATE ACYLTRANSFERASE, CHLOROPLASTIC"/>
    <property type="match status" value="1"/>
</dbReference>
<dbReference type="Pfam" id="PF01553">
    <property type="entry name" value="Acyltransferase"/>
    <property type="match status" value="1"/>
</dbReference>
<dbReference type="GO" id="GO:0004366">
    <property type="term" value="F:glycerol-3-phosphate O-acyltransferase activity"/>
    <property type="evidence" value="ECO:0007669"/>
    <property type="project" value="InterPro"/>
</dbReference>
<dbReference type="eggNOG" id="ENOG502QRHE">
    <property type="taxonomic scope" value="Eukaryota"/>
</dbReference>
<dbReference type="GO" id="GO:0006655">
    <property type="term" value="P:phosphatidylglycerol biosynthetic process"/>
    <property type="evidence" value="ECO:0007669"/>
    <property type="project" value="TreeGrafter"/>
</dbReference>
<dbReference type="Proteomes" id="UP000013827">
    <property type="component" value="Unassembled WGS sequence"/>
</dbReference>
<protein>
    <recommendedName>
        <fullName evidence="1">Phospholipid/glycerol acyltransferase domain-containing protein</fullName>
    </recommendedName>
</protein>
<dbReference type="AlphaFoldDB" id="A0A0D3KCF2"/>
<dbReference type="RefSeq" id="XP_005787259.1">
    <property type="nucleotide sequence ID" value="XM_005787202.1"/>
</dbReference>
<evidence type="ECO:0000313" key="3">
    <source>
        <dbReference type="Proteomes" id="UP000013827"/>
    </source>
</evidence>
<dbReference type="InterPro" id="IPR016222">
    <property type="entry name" value="G3P_O-acylTrfase_chlp"/>
</dbReference>
<dbReference type="GeneID" id="17280100"/>
<dbReference type="PANTHER" id="PTHR35695:SF1">
    <property type="entry name" value="GLYCEROL-3-PHOSPHATE ACYLTRANSFERASE, CHLOROPLASTIC"/>
    <property type="match status" value="1"/>
</dbReference>
<reference evidence="2" key="2">
    <citation type="submission" date="2024-10" db="UniProtKB">
        <authorList>
            <consortium name="EnsemblProtists"/>
        </authorList>
    </citation>
    <scope>IDENTIFICATION</scope>
</reference>
<dbReference type="HOGENOM" id="CLU_1457056_0_0_1"/>
<dbReference type="KEGG" id="ehx:EMIHUDRAFT_441121"/>
<evidence type="ECO:0000313" key="2">
    <source>
        <dbReference type="EnsemblProtists" id="EOD33437"/>
    </source>
</evidence>
<dbReference type="PaxDb" id="2903-EOD33437"/>
<dbReference type="GeneID" id="17278707"/>